<dbReference type="Proteomes" id="UP000301309">
    <property type="component" value="Unassembled WGS sequence"/>
</dbReference>
<protein>
    <submittedName>
        <fullName evidence="1">Uncharacterized protein</fullName>
    </submittedName>
</protein>
<gene>
    <name evidence="1" type="ORF">SVIO_073290</name>
</gene>
<comment type="caution">
    <text evidence="1">The sequence shown here is derived from an EMBL/GenBank/DDBJ whole genome shotgun (WGS) entry which is preliminary data.</text>
</comment>
<reference evidence="1 2" key="1">
    <citation type="journal article" date="2020" name="Int. J. Syst. Evol. Microbiol.">
        <title>Reclassification of Streptomyces castelarensis and Streptomyces sporoclivatus as later heterotypic synonyms of Streptomyces antimycoticus.</title>
        <authorList>
            <person name="Komaki H."/>
            <person name="Tamura T."/>
        </authorList>
    </citation>
    <scope>NUCLEOTIDE SEQUENCE [LARGE SCALE GENOMIC DNA]</scope>
    <source>
        <strain evidence="1 2">NBRC 13459</strain>
    </source>
</reference>
<dbReference type="EMBL" id="BJHW01000001">
    <property type="protein sequence ID" value="GDY56706.1"/>
    <property type="molecule type" value="Genomic_DNA"/>
</dbReference>
<organism evidence="1 2">
    <name type="scientific">Streptomyces violaceusniger</name>
    <dbReference type="NCBI Taxonomy" id="68280"/>
    <lineage>
        <taxon>Bacteria</taxon>
        <taxon>Bacillati</taxon>
        <taxon>Actinomycetota</taxon>
        <taxon>Actinomycetes</taxon>
        <taxon>Kitasatosporales</taxon>
        <taxon>Streptomycetaceae</taxon>
        <taxon>Streptomyces</taxon>
        <taxon>Streptomyces violaceusniger group</taxon>
    </lineage>
</organism>
<dbReference type="AlphaFoldDB" id="A0A4D4LBY3"/>
<evidence type="ECO:0000313" key="1">
    <source>
        <dbReference type="EMBL" id="GDY56706.1"/>
    </source>
</evidence>
<sequence length="101" mass="9478">MGALAVVEVSPVGVVVGDDVVGVGLVGSPVGVVGLLVGGLVVGRGPEVVGCEDGGEGGCSVSEGEPPVDDGPLVAVEPLGEPLPLGAAGDVDAFGTPLRPG</sequence>
<proteinExistence type="predicted"/>
<name>A0A4D4LBY3_STRVO</name>
<keyword evidence="2" id="KW-1185">Reference proteome</keyword>
<evidence type="ECO:0000313" key="2">
    <source>
        <dbReference type="Proteomes" id="UP000301309"/>
    </source>
</evidence>
<accession>A0A4D4LBY3</accession>